<feature type="domain" description="Peptidase M3A/M3B catalytic" evidence="9">
    <location>
        <begin position="260"/>
        <end position="707"/>
    </location>
</feature>
<comment type="similarity">
    <text evidence="1 7">Belongs to the peptidase M3 family.</text>
</comment>
<evidence type="ECO:0000313" key="10">
    <source>
        <dbReference type="EMBL" id="TDQ48652.1"/>
    </source>
</evidence>
<feature type="signal peptide" evidence="8">
    <location>
        <begin position="1"/>
        <end position="24"/>
    </location>
</feature>
<gene>
    <name evidence="10" type="ORF">EV696_10692</name>
</gene>
<keyword evidence="6 7" id="KW-0482">Metalloprotease</keyword>
<dbReference type="GO" id="GO:0004180">
    <property type="term" value="F:carboxypeptidase activity"/>
    <property type="evidence" value="ECO:0007669"/>
    <property type="project" value="TreeGrafter"/>
</dbReference>
<dbReference type="Gene3D" id="1.10.1370.10">
    <property type="entry name" value="Neurolysin, domain 3"/>
    <property type="match status" value="1"/>
</dbReference>
<dbReference type="InterPro" id="IPR034005">
    <property type="entry name" value="M3A_DCP"/>
</dbReference>
<name>A0A4R6UP77_9GAMM</name>
<keyword evidence="5 7" id="KW-0862">Zinc</keyword>
<sequence length="712" mass="80922">MQAKRFVHLAVAATMAVTMGAAMAHGDHGPEQRPAMLDEWTGPHGGVPAWDKVVVSEFVPAFEIAMNEQRAQIEAIANNAEKPNFANTILAMEKAGGALDRLFTYYGVHAGTLNVGDMPKIQQTLAPKFAAFQDEITQNEKLFKRIEAVYNSKEKAKLTPEEQRLTWLYYTRFVRAGAKLDEKQKAKLSEINQRLATLYTQFSQNTLDDENNQFTVIDSKDDLKGLPDDYIAAAAAAAEARDMKGKWVINNTRSAMEPFLTNAANRELREKVWNTYYNRGDMGGATDNNALITEILQLRFQRAQLLGYKTHAHWRLEPQMAGTPDRAVELMEAMWKPAAAAVKRDVAEMQKLIDAEGGKFKLKPWDYRYYAEKLRKAKYDLDFSEVKPYMQMDKLRDGMFWSAAQLYDLHFTLRPDIKTYHPDVTAWEVKNGKGGHVGLWYFDPYARQGKRSGAWMNAYRGQENLDNFVTPIVSNNSNFLKGQPGEPVLISWDDAETMFHEFGHALHGLLSNVKYPTLAGTATARDFVEFPSQINEHWLSTPEVLNQFALHYQTGKPIPAELVEKIDRAQTFNEGFRSMEYLASAMIDMKLHLAGGKKIDPDKFEREELKKLGLPEEIVMRHRTPHFGHVFAGDGYSAGYYSYLWSDSLTADAWEAFMEGKGPWDKEVAQRFVKTILSAGNTKDQAEMFREFRGRDVKTDALMRKRGFDSSK</sequence>
<reference evidence="10 11" key="1">
    <citation type="submission" date="2019-03" db="EMBL/GenBank/DDBJ databases">
        <title>Genomic Encyclopedia of Type Strains, Phase IV (KMG-IV): sequencing the most valuable type-strain genomes for metagenomic binning, comparative biology and taxonomic classification.</title>
        <authorList>
            <person name="Goeker M."/>
        </authorList>
    </citation>
    <scope>NUCLEOTIDE SEQUENCE [LARGE SCALE GENOMIC DNA]</scope>
    <source>
        <strain evidence="10 11">DSM 103792</strain>
    </source>
</reference>
<keyword evidence="3 7" id="KW-0479">Metal-binding</keyword>
<keyword evidence="2 7" id="KW-0645">Protease</keyword>
<dbReference type="AlphaFoldDB" id="A0A4R6UP77"/>
<protein>
    <submittedName>
        <fullName evidence="10">Peptidyl-dipeptidase Dcp</fullName>
    </submittedName>
</protein>
<dbReference type="Gene3D" id="3.40.390.10">
    <property type="entry name" value="Collagenase (Catalytic Domain)"/>
    <property type="match status" value="1"/>
</dbReference>
<comment type="caution">
    <text evidence="10">The sequence shown here is derived from an EMBL/GenBank/DDBJ whole genome shotgun (WGS) entry which is preliminary data.</text>
</comment>
<dbReference type="GO" id="GO:0006508">
    <property type="term" value="P:proteolysis"/>
    <property type="evidence" value="ECO:0007669"/>
    <property type="project" value="UniProtKB-KW"/>
</dbReference>
<dbReference type="GO" id="GO:0005829">
    <property type="term" value="C:cytosol"/>
    <property type="evidence" value="ECO:0007669"/>
    <property type="project" value="UniProtKB-ARBA"/>
</dbReference>
<evidence type="ECO:0000259" key="9">
    <source>
        <dbReference type="Pfam" id="PF01432"/>
    </source>
</evidence>
<dbReference type="PANTHER" id="PTHR43660">
    <property type="entry name" value="DIPEPTIDYL CARBOXYPEPTIDASE"/>
    <property type="match status" value="1"/>
</dbReference>
<dbReference type="CDD" id="cd06456">
    <property type="entry name" value="M3A_DCP"/>
    <property type="match status" value="1"/>
</dbReference>
<organism evidence="10 11">
    <name type="scientific">Permianibacter aggregans</name>
    <dbReference type="NCBI Taxonomy" id="1510150"/>
    <lineage>
        <taxon>Bacteria</taxon>
        <taxon>Pseudomonadati</taxon>
        <taxon>Pseudomonadota</taxon>
        <taxon>Gammaproteobacteria</taxon>
        <taxon>Pseudomonadales</taxon>
        <taxon>Pseudomonadaceae</taxon>
        <taxon>Permianibacter</taxon>
    </lineage>
</organism>
<evidence type="ECO:0000256" key="4">
    <source>
        <dbReference type="ARBA" id="ARBA00022801"/>
    </source>
</evidence>
<evidence type="ECO:0000256" key="7">
    <source>
        <dbReference type="RuleBase" id="RU003435"/>
    </source>
</evidence>
<evidence type="ECO:0000256" key="8">
    <source>
        <dbReference type="SAM" id="SignalP"/>
    </source>
</evidence>
<dbReference type="Proteomes" id="UP000295375">
    <property type="component" value="Unassembled WGS sequence"/>
</dbReference>
<evidence type="ECO:0000313" key="11">
    <source>
        <dbReference type="Proteomes" id="UP000295375"/>
    </source>
</evidence>
<dbReference type="InterPro" id="IPR045090">
    <property type="entry name" value="Pept_M3A_M3B"/>
</dbReference>
<dbReference type="InterPro" id="IPR024079">
    <property type="entry name" value="MetalloPept_cat_dom_sf"/>
</dbReference>
<dbReference type="InterPro" id="IPR001567">
    <property type="entry name" value="Pept_M3A_M3B_dom"/>
</dbReference>
<evidence type="ECO:0000256" key="5">
    <source>
        <dbReference type="ARBA" id="ARBA00022833"/>
    </source>
</evidence>
<accession>A0A4R6UP77</accession>
<keyword evidence="4 7" id="KW-0378">Hydrolase</keyword>
<dbReference type="GO" id="GO:0046872">
    <property type="term" value="F:metal ion binding"/>
    <property type="evidence" value="ECO:0007669"/>
    <property type="project" value="UniProtKB-UniRule"/>
</dbReference>
<dbReference type="EMBL" id="SNYM01000006">
    <property type="protein sequence ID" value="TDQ48652.1"/>
    <property type="molecule type" value="Genomic_DNA"/>
</dbReference>
<feature type="chain" id="PRO_5020185330" evidence="8">
    <location>
        <begin position="25"/>
        <end position="712"/>
    </location>
</feature>
<evidence type="ECO:0000256" key="2">
    <source>
        <dbReference type="ARBA" id="ARBA00022670"/>
    </source>
</evidence>
<dbReference type="GO" id="GO:0004222">
    <property type="term" value="F:metalloendopeptidase activity"/>
    <property type="evidence" value="ECO:0007669"/>
    <property type="project" value="InterPro"/>
</dbReference>
<dbReference type="RefSeq" id="WP_133589806.1">
    <property type="nucleotide sequence ID" value="NZ_CP037953.1"/>
</dbReference>
<comment type="cofactor">
    <cofactor evidence="7">
        <name>Zn(2+)</name>
        <dbReference type="ChEBI" id="CHEBI:29105"/>
    </cofactor>
    <text evidence="7">Binds 1 zinc ion.</text>
</comment>
<evidence type="ECO:0000256" key="6">
    <source>
        <dbReference type="ARBA" id="ARBA00023049"/>
    </source>
</evidence>
<dbReference type="Pfam" id="PF01432">
    <property type="entry name" value="Peptidase_M3"/>
    <property type="match status" value="1"/>
</dbReference>
<dbReference type="PANTHER" id="PTHR43660:SF1">
    <property type="entry name" value="DIPEPTIDYL CARBOXYPEPTIDASE"/>
    <property type="match status" value="1"/>
</dbReference>
<proteinExistence type="inferred from homology"/>
<dbReference type="InterPro" id="IPR024077">
    <property type="entry name" value="Neurolysin/TOP_dom2"/>
</dbReference>
<dbReference type="OrthoDB" id="9773538at2"/>
<dbReference type="FunFam" id="3.40.390.10:FF:000009">
    <property type="entry name" value="Oligopeptidase A"/>
    <property type="match status" value="1"/>
</dbReference>
<evidence type="ECO:0000256" key="1">
    <source>
        <dbReference type="ARBA" id="ARBA00006040"/>
    </source>
</evidence>
<evidence type="ECO:0000256" key="3">
    <source>
        <dbReference type="ARBA" id="ARBA00022723"/>
    </source>
</evidence>
<dbReference type="SUPFAM" id="SSF55486">
    <property type="entry name" value="Metalloproteases ('zincins'), catalytic domain"/>
    <property type="match status" value="1"/>
</dbReference>
<keyword evidence="8" id="KW-0732">Signal</keyword>
<keyword evidence="11" id="KW-1185">Reference proteome</keyword>